<feature type="binding site" evidence="10">
    <location>
        <begin position="37"/>
        <end position="41"/>
    </location>
    <ligand>
        <name>4-amino-2-methyl-5-(diphosphooxymethyl)pyrimidine</name>
        <dbReference type="ChEBI" id="CHEBI:57841"/>
    </ligand>
</feature>
<dbReference type="NCBIfam" id="TIGR00693">
    <property type="entry name" value="thiE"/>
    <property type="match status" value="1"/>
</dbReference>
<evidence type="ECO:0000256" key="10">
    <source>
        <dbReference type="HAMAP-Rule" id="MF_00097"/>
    </source>
</evidence>
<evidence type="ECO:0000313" key="15">
    <source>
        <dbReference type="Proteomes" id="UP000800981"/>
    </source>
</evidence>
<evidence type="ECO:0000256" key="8">
    <source>
        <dbReference type="ARBA" id="ARBA00047851"/>
    </source>
</evidence>
<dbReference type="InterPro" id="IPR036206">
    <property type="entry name" value="ThiamineP_synth_sf"/>
</dbReference>
<dbReference type="EMBL" id="JAANNP010000002">
    <property type="protein sequence ID" value="NHC13493.1"/>
    <property type="molecule type" value="Genomic_DNA"/>
</dbReference>
<feature type="binding site" evidence="10">
    <location>
        <begin position="133"/>
        <end position="135"/>
    </location>
    <ligand>
        <name>2-[(2R,5Z)-2-carboxy-4-methylthiazol-5(2H)-ylidene]ethyl phosphate</name>
        <dbReference type="ChEBI" id="CHEBI:62899"/>
    </ligand>
</feature>
<evidence type="ECO:0000313" key="14">
    <source>
        <dbReference type="EMBL" id="NHC13493.1"/>
    </source>
</evidence>
<dbReference type="Pfam" id="PF02581">
    <property type="entry name" value="TMP-TENI"/>
    <property type="match status" value="1"/>
</dbReference>
<comment type="catalytic activity">
    <reaction evidence="8 10 11">
        <text>2-(2-carboxy-4-methylthiazol-5-yl)ethyl phosphate + 4-amino-2-methyl-5-(diphosphooxymethyl)pyrimidine + 2 H(+) = thiamine phosphate + CO2 + diphosphate</text>
        <dbReference type="Rhea" id="RHEA:47848"/>
        <dbReference type="ChEBI" id="CHEBI:15378"/>
        <dbReference type="ChEBI" id="CHEBI:16526"/>
        <dbReference type="ChEBI" id="CHEBI:33019"/>
        <dbReference type="ChEBI" id="CHEBI:37575"/>
        <dbReference type="ChEBI" id="CHEBI:57841"/>
        <dbReference type="ChEBI" id="CHEBI:62890"/>
        <dbReference type="EC" id="2.5.1.3"/>
    </reaction>
</comment>
<comment type="similarity">
    <text evidence="10 11">Belongs to the thiamine-phosphate synthase family.</text>
</comment>
<evidence type="ECO:0000256" key="9">
    <source>
        <dbReference type="ARBA" id="ARBA00047883"/>
    </source>
</evidence>
<protein>
    <recommendedName>
        <fullName evidence="10">Thiamine-phosphate synthase</fullName>
        <shortName evidence="10">TP synthase</shortName>
        <shortName evidence="10">TPS</shortName>
        <ecNumber evidence="10">2.5.1.3</ecNumber>
    </recommendedName>
    <alternativeName>
        <fullName evidence="10">Thiamine-phosphate pyrophosphorylase</fullName>
        <shortName evidence="10">TMP pyrophosphorylase</shortName>
        <shortName evidence="10">TMP-PPase</shortName>
    </alternativeName>
</protein>
<comment type="function">
    <text evidence="1 10">Condenses 4-methyl-5-(beta-hydroxyethyl)thiazole monophosphate (THZ-P) and 2-methyl-4-amino-5-hydroxymethyl pyrimidine pyrophosphate (HMP-PP) to form thiamine monophosphate (TMP).</text>
</comment>
<keyword evidence="6 10" id="KW-0784">Thiamine biosynthesis</keyword>
<dbReference type="PANTHER" id="PTHR20857:SF15">
    <property type="entry name" value="THIAMINE-PHOSPHATE SYNTHASE"/>
    <property type="match status" value="1"/>
</dbReference>
<feature type="binding site" evidence="10">
    <location>
        <position position="69"/>
    </location>
    <ligand>
        <name>4-amino-2-methyl-5-(diphosphooxymethyl)pyrimidine</name>
        <dbReference type="ChEBI" id="CHEBI:57841"/>
    </ligand>
</feature>
<evidence type="ECO:0000256" key="4">
    <source>
        <dbReference type="ARBA" id="ARBA00022723"/>
    </source>
</evidence>
<feature type="binding site" evidence="10">
    <location>
        <position position="70"/>
    </location>
    <ligand>
        <name>Mg(2+)</name>
        <dbReference type="ChEBI" id="CHEBI:18420"/>
    </ligand>
</feature>
<reference evidence="14 15" key="1">
    <citation type="submission" date="2020-03" db="EMBL/GenBank/DDBJ databases">
        <title>Two novel Motilibacter sp.</title>
        <authorList>
            <person name="Liu S."/>
        </authorList>
    </citation>
    <scope>NUCLEOTIDE SEQUENCE [LARGE SCALE GENOMIC DNA]</scope>
    <source>
        <strain evidence="14 15">E257</strain>
    </source>
</reference>
<name>A0ABX0GSK9_9ACTN</name>
<feature type="binding site" evidence="10">
    <location>
        <position position="88"/>
    </location>
    <ligand>
        <name>Mg(2+)</name>
        <dbReference type="ChEBI" id="CHEBI:18420"/>
    </ligand>
</feature>
<accession>A0ABX0GSK9</accession>
<dbReference type="Gene3D" id="3.20.20.70">
    <property type="entry name" value="Aldolase class I"/>
    <property type="match status" value="1"/>
</dbReference>
<feature type="domain" description="Thiamine phosphate synthase/TenI" evidence="13">
    <location>
        <begin position="7"/>
        <end position="187"/>
    </location>
</feature>
<dbReference type="EC" id="2.5.1.3" evidence="10"/>
<keyword evidence="15" id="KW-1185">Reference proteome</keyword>
<evidence type="ECO:0000256" key="6">
    <source>
        <dbReference type="ARBA" id="ARBA00022977"/>
    </source>
</evidence>
<feature type="binding site" evidence="10">
    <location>
        <begin position="184"/>
        <end position="185"/>
    </location>
    <ligand>
        <name>2-[(2R,5Z)-2-carboxy-4-methylthiazol-5(2H)-ylidene]ethyl phosphate</name>
        <dbReference type="ChEBI" id="CHEBI:62899"/>
    </ligand>
</feature>
<evidence type="ECO:0000256" key="5">
    <source>
        <dbReference type="ARBA" id="ARBA00022842"/>
    </source>
</evidence>
<comment type="caution">
    <text evidence="14">The sequence shown here is derived from an EMBL/GenBank/DDBJ whole genome shotgun (WGS) entry which is preliminary data.</text>
</comment>
<gene>
    <name evidence="10 14" type="primary">thiE</name>
    <name evidence="14" type="ORF">G9H71_06815</name>
</gene>
<keyword evidence="4 10" id="KW-0479">Metal-binding</keyword>
<sequence>MSVDLRVYLVTDPGLGGSRPVEHIVAAAVEGGVTIVQLRDKAAGPAALEAVARRLLTVLAGTGVPLVINDRMDVAAAVGAGLHVGRTDVAPVDARAALAPGVPLGVSTYAGRDLAPGEEEALDYVAVGPVWETATKSDAGPGIGLDTVSRAARNNRLPVVGIGGIDAARAGEVVAAGAAGVAVVSAVMAAADPRAAARAIRESVDAALAGRAEGER</sequence>
<dbReference type="Proteomes" id="UP000800981">
    <property type="component" value="Unassembled WGS sequence"/>
</dbReference>
<feature type="binding site" evidence="10">
    <location>
        <position position="136"/>
    </location>
    <ligand>
        <name>4-amino-2-methyl-5-(diphosphooxymethyl)pyrimidine</name>
        <dbReference type="ChEBI" id="CHEBI:57841"/>
    </ligand>
</feature>
<evidence type="ECO:0000256" key="12">
    <source>
        <dbReference type="RuleBase" id="RU004253"/>
    </source>
</evidence>
<keyword evidence="5 10" id="KW-0460">Magnesium</keyword>
<feature type="binding site" evidence="10">
    <location>
        <position position="107"/>
    </location>
    <ligand>
        <name>4-amino-2-methyl-5-(diphosphooxymethyl)pyrimidine</name>
        <dbReference type="ChEBI" id="CHEBI:57841"/>
    </ligand>
</feature>
<evidence type="ECO:0000259" key="13">
    <source>
        <dbReference type="Pfam" id="PF02581"/>
    </source>
</evidence>
<evidence type="ECO:0000256" key="2">
    <source>
        <dbReference type="ARBA" id="ARBA00005165"/>
    </source>
</evidence>
<proteinExistence type="inferred from homology"/>
<comment type="pathway">
    <text evidence="2 10 12">Cofactor biosynthesis; thiamine diphosphate biosynthesis; thiamine phosphate from 4-amino-2-methyl-5-diphosphomethylpyrimidine and 4-methyl-5-(2-phosphoethyl)-thiazole: step 1/1.</text>
</comment>
<dbReference type="GO" id="GO:0004789">
    <property type="term" value="F:thiamine-phosphate diphosphorylase activity"/>
    <property type="evidence" value="ECO:0007669"/>
    <property type="project" value="UniProtKB-EC"/>
</dbReference>
<comment type="catalytic activity">
    <reaction evidence="9 10 11">
        <text>2-[(2R,5Z)-2-carboxy-4-methylthiazol-5(2H)-ylidene]ethyl phosphate + 4-amino-2-methyl-5-(diphosphooxymethyl)pyrimidine + 2 H(+) = thiamine phosphate + CO2 + diphosphate</text>
        <dbReference type="Rhea" id="RHEA:47844"/>
        <dbReference type="ChEBI" id="CHEBI:15378"/>
        <dbReference type="ChEBI" id="CHEBI:16526"/>
        <dbReference type="ChEBI" id="CHEBI:33019"/>
        <dbReference type="ChEBI" id="CHEBI:37575"/>
        <dbReference type="ChEBI" id="CHEBI:57841"/>
        <dbReference type="ChEBI" id="CHEBI:62899"/>
        <dbReference type="EC" id="2.5.1.3"/>
    </reaction>
</comment>
<dbReference type="SUPFAM" id="SSF51391">
    <property type="entry name" value="Thiamin phosphate synthase"/>
    <property type="match status" value="1"/>
</dbReference>
<dbReference type="InterPro" id="IPR013785">
    <property type="entry name" value="Aldolase_TIM"/>
</dbReference>
<dbReference type="InterPro" id="IPR022998">
    <property type="entry name" value="ThiamineP_synth_TenI"/>
</dbReference>
<evidence type="ECO:0000256" key="1">
    <source>
        <dbReference type="ARBA" id="ARBA00003814"/>
    </source>
</evidence>
<feature type="binding site" evidence="10">
    <location>
        <position position="164"/>
    </location>
    <ligand>
        <name>2-[(2R,5Z)-2-carboxy-4-methylthiazol-5(2H)-ylidene]ethyl phosphate</name>
        <dbReference type="ChEBI" id="CHEBI:62899"/>
    </ligand>
</feature>
<evidence type="ECO:0000256" key="3">
    <source>
        <dbReference type="ARBA" id="ARBA00022679"/>
    </source>
</evidence>
<evidence type="ECO:0000256" key="11">
    <source>
        <dbReference type="RuleBase" id="RU003826"/>
    </source>
</evidence>
<organism evidence="14 15">
    <name type="scientific">Motilibacter deserti</name>
    <dbReference type="NCBI Taxonomy" id="2714956"/>
    <lineage>
        <taxon>Bacteria</taxon>
        <taxon>Bacillati</taxon>
        <taxon>Actinomycetota</taxon>
        <taxon>Actinomycetes</taxon>
        <taxon>Motilibacterales</taxon>
        <taxon>Motilibacteraceae</taxon>
        <taxon>Motilibacter</taxon>
    </lineage>
</organism>
<dbReference type="InterPro" id="IPR034291">
    <property type="entry name" value="TMP_synthase"/>
</dbReference>
<dbReference type="CDD" id="cd00564">
    <property type="entry name" value="TMP_TenI"/>
    <property type="match status" value="1"/>
</dbReference>
<dbReference type="RefSeq" id="WP_166279954.1">
    <property type="nucleotide sequence ID" value="NZ_JAANNP010000002.1"/>
</dbReference>
<dbReference type="PANTHER" id="PTHR20857">
    <property type="entry name" value="THIAMINE-PHOSPHATE PYROPHOSPHORYLASE"/>
    <property type="match status" value="1"/>
</dbReference>
<keyword evidence="3 10" id="KW-0808">Transferase</keyword>
<dbReference type="HAMAP" id="MF_00097">
    <property type="entry name" value="TMP_synthase"/>
    <property type="match status" value="1"/>
</dbReference>
<evidence type="ECO:0000256" key="7">
    <source>
        <dbReference type="ARBA" id="ARBA00047334"/>
    </source>
</evidence>
<comment type="catalytic activity">
    <reaction evidence="7 10 11">
        <text>4-methyl-5-(2-phosphooxyethyl)-thiazole + 4-amino-2-methyl-5-(diphosphooxymethyl)pyrimidine + H(+) = thiamine phosphate + diphosphate</text>
        <dbReference type="Rhea" id="RHEA:22328"/>
        <dbReference type="ChEBI" id="CHEBI:15378"/>
        <dbReference type="ChEBI" id="CHEBI:33019"/>
        <dbReference type="ChEBI" id="CHEBI:37575"/>
        <dbReference type="ChEBI" id="CHEBI:57841"/>
        <dbReference type="ChEBI" id="CHEBI:58296"/>
        <dbReference type="EC" id="2.5.1.3"/>
    </reaction>
</comment>
<comment type="cofactor">
    <cofactor evidence="10">
        <name>Mg(2+)</name>
        <dbReference type="ChEBI" id="CHEBI:18420"/>
    </cofactor>
    <text evidence="10">Binds 1 Mg(2+) ion per subunit.</text>
</comment>